<keyword evidence="3" id="KW-1185">Reference proteome</keyword>
<reference evidence="2" key="1">
    <citation type="submission" date="2022-06" db="EMBL/GenBank/DDBJ databases">
        <title>Genome Sequence of Candolleomyces eurysporus.</title>
        <authorList>
            <person name="Buettner E."/>
        </authorList>
    </citation>
    <scope>NUCLEOTIDE SEQUENCE</scope>
    <source>
        <strain evidence="2">VTCC 930004</strain>
    </source>
</reference>
<dbReference type="Proteomes" id="UP001140091">
    <property type="component" value="Unassembled WGS sequence"/>
</dbReference>
<evidence type="ECO:0000313" key="3">
    <source>
        <dbReference type="Proteomes" id="UP001140091"/>
    </source>
</evidence>
<organism evidence="2 3">
    <name type="scientific">Candolleomyces eurysporus</name>
    <dbReference type="NCBI Taxonomy" id="2828524"/>
    <lineage>
        <taxon>Eukaryota</taxon>
        <taxon>Fungi</taxon>
        <taxon>Dikarya</taxon>
        <taxon>Basidiomycota</taxon>
        <taxon>Agaricomycotina</taxon>
        <taxon>Agaricomycetes</taxon>
        <taxon>Agaricomycetidae</taxon>
        <taxon>Agaricales</taxon>
        <taxon>Agaricineae</taxon>
        <taxon>Psathyrellaceae</taxon>
        <taxon>Candolleomyces</taxon>
    </lineage>
</organism>
<name>A0A9W8MAL0_9AGAR</name>
<dbReference type="EMBL" id="JANBPK010001476">
    <property type="protein sequence ID" value="KAJ2922777.1"/>
    <property type="molecule type" value="Genomic_DNA"/>
</dbReference>
<comment type="caution">
    <text evidence="2">The sequence shown here is derived from an EMBL/GenBank/DDBJ whole genome shotgun (WGS) entry which is preliminary data.</text>
</comment>
<feature type="non-terminal residue" evidence="2">
    <location>
        <position position="81"/>
    </location>
</feature>
<dbReference type="AlphaFoldDB" id="A0A9W8MAL0"/>
<evidence type="ECO:0000256" key="1">
    <source>
        <dbReference type="SAM" id="MobiDB-lite"/>
    </source>
</evidence>
<dbReference type="OrthoDB" id="2976199at2759"/>
<proteinExistence type="predicted"/>
<gene>
    <name evidence="2" type="ORF">H1R20_g14332</name>
</gene>
<feature type="region of interest" description="Disordered" evidence="1">
    <location>
        <begin position="52"/>
        <end position="81"/>
    </location>
</feature>
<accession>A0A9W8MAL0</accession>
<protein>
    <submittedName>
        <fullName evidence="2">Uncharacterized protein</fullName>
    </submittedName>
</protein>
<evidence type="ECO:0000313" key="2">
    <source>
        <dbReference type="EMBL" id="KAJ2922777.1"/>
    </source>
</evidence>
<sequence>MTEYDYSPGAIKAHLAKQARIAKWADNTDGHKHHLTNPFVLSPSVAALQSKPITPSEYYGPDRPPTPPASAPAYGYGGGVT</sequence>